<dbReference type="EMBL" id="MJLZ01000003">
    <property type="protein sequence ID" value="RLM27456.1"/>
    <property type="molecule type" value="Genomic_DNA"/>
</dbReference>
<dbReference type="NCBIfam" id="NF006608">
    <property type="entry name" value="PRK09169.1-2"/>
    <property type="match status" value="2"/>
</dbReference>
<sequence length="2266" mass="254599">MHTPHPPSPMLMLKTRQCASLAANYLMHTDWFSNAHPYYYTHLANKLSKHTKSPECINALEWLARQILHSDQDQFHDLKDYEICILTSGFLRNPQSESCRDATLYVAHELMQRQTASQEQQMRNTAALLTAFSRWPQHDGIKEMALQLAERIATNKSLIQSMDKLALSTCAIALAKWPKSERAKEAVLMLTRDIRKHPAFLHKIDEQWVANILNALSKWPESERAGKTVRCIAGYIIQDAQLRQTMTSQGVANSLNALSKWPESSEVKNAALQLAERIIADKPLRQAILCNELISSMNALSKWSDAPQIREACVLLAENLIDKPHLRQSLDSREATIVLNSLSKWPDSARTTELVQLLADRIRKDVAFCQTMESQSVANALNAFSKWPENNVIKDAVVQIAIHIRKNQTICQSMTRQEMANSFNALGKWSDLPQLLEATLVLADRVITDTRLRQNLEEQYLANMLAALGRWPQNEIIKKAALLLADLITENKALCQSLPSHNLSSIMNALSKWPQNERAQAAGKPLTARIIADKPLRQSLTALGITNIINALGTLSKWDDAPQIKEAALLLADHFSSDASLRQSMTKTKLIVNMLIGLSKFAEDKRTESSALWLAKRITNDEPLRQSIPENMIANTLNALSKWLDLPRIRETFILLIERIVTEEPLVPAMDFKAISSALNAIGKWPDNNNLVRQAALRLVESLVEDETQLHASPPQIFTNIFNDLSRWQKEPPIQQMVWQLATLPGKDNYAWKNFNIMDLTQISNTLMRMVGSTQNSNEEELAHITPILHDMAIHLELHPQLLNTAKLWQIGILFKSFASVQLYRSLRPLAATALAHVQALCNKDQLRDQHLEAIGNICLGFLPLLRSHELTRFRQPALLTFNTLQPIIEQKLQGFLRSQKTEPSILLRYKDGDTACDTRCPALTFYQILKAYSTVSRQWHAAYIEGDYQTIKDRQSELKRWVNTTLERTRHTIEADLQENSWNVIAQIEANNDVLNALDLRLSKEVKQITQRHPPSQFDLALSHAEMRTQPGKLRAVSPNVGDTVHKIVNINGQPVKDSGLDEDMEKPYSLYARLTGLPLVEVQLPGKLSAFMLARTFQYQGEPWRFDIFGGSRLTRGRMKQVKSILSGKDPVKGLLPAIRYTDSAPGSPLMTLVKKLAPQREDWSRMQRALLEMVPHDHVVEGTLRTGWFADVAGAQHPFRPISSNGQRLALCPNDGCGFLKMEVAMRIPVIRDCIEAWPLTNEQRTNHSFIPPQALQHYPRNDAALMEAREVMQHRLQTLAEQKYGRQAQAGASATGQFVAGDIDLLTLYQLTISGGYNGKRIRAVPSADDKLHLPPSTSAEFDRYGGDLLLGKPPYDKENLLPLPPEQVATVSQGDATAQLLAECFSIQYSYTGFDDQSGQDLDMLHSKGMLIILPAESWPPEFRSMDLACSKEDMKIMSRWVSGRDRAGIAQQIVSTGSLRVKDILTPGTLGAIPISELRKRNMDTDGDDAFIYAGYPKLSAAIRQTMQERDDIRGIGHSFKPPKTAHSAFDDDGNYLAGRGKEILAEQEGGKLMGLASTTATLFLAQPDELRQTMAYNMMFGTYDGFDRQLRNGLRALLESRDNAPSLQSLQDIAQQDIECAHLPEARQASGVLSQLIQQLAGQKTQPPPQLPAELAEHFPPLDQAYNQADNTPKRIEAMLNNYPVCRLSHTEFPNGQPGIVKGQPELTMRNLFTIAVKVGTDALKSDTGTKLFTRIMEKCEASIRSVSERIHQVPHTKQTARAIRDGQFDPEQARNILARIPTMAAGVMETAVETLQQAGLLSAPLTPAMQLSALHPQDITQNARNLNSHAAMAEPAITIMLQNMLKNITGAQAQLAGLNHAVKSVNSLSNKLRYLIAYKSLPLQEAVAKVNDALRYSIVLPHDTFTHGCRRILATLDDAGHRLSQRINHFTQQGYGFSAISAKLNSPDGLIWEIQFHTPQTFELKEQFHDLYKKAQAVRYQSTNSEQERAILHPAREAFRAVPLPPGCEELDNWETMHKPAQTSSRLKPLRPSEKTLSIPPHLVTPMRQIVSQAHALEKCITPVLLPVLAQFNGKLQGDQNWQSHIFKAEKSIVRKIVLLQQKEHLSPETAAQQVRDGLRYVTILPFERFYEAVQGIVNALKQHAITVMRINNAFTTQNTTYAGLNINLHSDGAVPGDFEIQFHTRSSLHNKLKTHKDYEKLRQLPDIPTGEHQDDVTIEFTARREQLQQRLRDAAALVKRPERIDNIPSFNRYVDQE</sequence>
<dbReference type="SUPFAM" id="SSF48371">
    <property type="entry name" value="ARM repeat"/>
    <property type="match status" value="2"/>
</dbReference>
<evidence type="ECO:0000313" key="1">
    <source>
        <dbReference type="EMBL" id="RLM27456.1"/>
    </source>
</evidence>
<dbReference type="InterPro" id="IPR016024">
    <property type="entry name" value="ARM-type_fold"/>
</dbReference>
<gene>
    <name evidence="1" type="ORF">BIY29_02085</name>
</gene>
<keyword evidence="2" id="KW-1185">Reference proteome</keyword>
<reference evidence="1 2" key="1">
    <citation type="submission" date="2016-09" db="EMBL/GenBank/DDBJ databases">
        <authorList>
            <person name="Doonan J."/>
            <person name="Pachebat J.A."/>
            <person name="Golyshin P.N."/>
            <person name="Denman S."/>
            <person name="Mcdonald J.E."/>
        </authorList>
    </citation>
    <scope>NUCLEOTIDE SEQUENCE [LARGE SCALE GENOMIC DNA]</scope>
    <source>
        <strain evidence="1 2">NCPPB 3934</strain>
    </source>
</reference>
<dbReference type="NCBIfam" id="NF041399">
    <property type="entry name" value="XopAD"/>
    <property type="match status" value="1"/>
</dbReference>
<comment type="caution">
    <text evidence="1">The sequence shown here is derived from an EMBL/GenBank/DDBJ whole genome shotgun (WGS) entry which is preliminary data.</text>
</comment>
<name>A0A421DSR3_9GAMM</name>
<dbReference type="InterPro" id="IPR011989">
    <property type="entry name" value="ARM-like"/>
</dbReference>
<evidence type="ECO:0000313" key="2">
    <source>
        <dbReference type="Proteomes" id="UP000285648"/>
    </source>
</evidence>
<proteinExistence type="predicted"/>
<dbReference type="Gene3D" id="1.25.10.10">
    <property type="entry name" value="Leucine-rich Repeat Variant"/>
    <property type="match status" value="1"/>
</dbReference>
<protein>
    <recommendedName>
        <fullName evidence="3">Type III effector protein (Skwp5)</fullName>
    </recommendedName>
</protein>
<dbReference type="Proteomes" id="UP000285648">
    <property type="component" value="Unassembled WGS sequence"/>
</dbReference>
<organism evidence="1 2">
    <name type="scientific">Brenneria alni</name>
    <dbReference type="NCBI Taxonomy" id="71656"/>
    <lineage>
        <taxon>Bacteria</taxon>
        <taxon>Pseudomonadati</taxon>
        <taxon>Pseudomonadota</taxon>
        <taxon>Gammaproteobacteria</taxon>
        <taxon>Enterobacterales</taxon>
        <taxon>Pectobacteriaceae</taxon>
        <taxon>Brenneria</taxon>
    </lineage>
</organism>
<evidence type="ECO:0008006" key="3">
    <source>
        <dbReference type="Google" id="ProtNLM"/>
    </source>
</evidence>
<accession>A0A421DSR3</accession>